<evidence type="ECO:0000256" key="2">
    <source>
        <dbReference type="ARBA" id="ARBA00022448"/>
    </source>
</evidence>
<reference evidence="6 7" key="1">
    <citation type="submission" date="2020-08" db="EMBL/GenBank/DDBJ databases">
        <title>Genomic Encyclopedia of Type Strains, Phase III (KMG-III): the genomes of soil and plant-associated and newly described type strains.</title>
        <authorList>
            <person name="Whitman W."/>
        </authorList>
    </citation>
    <scope>NUCLEOTIDE SEQUENCE [LARGE SCALE GENOMIC DNA]</scope>
    <source>
        <strain evidence="6 7">CECT 4462</strain>
    </source>
</reference>
<protein>
    <submittedName>
        <fullName evidence="6">NitT/TauT family transport system ATP-binding protein</fullName>
    </submittedName>
</protein>
<gene>
    <name evidence="6" type="ORF">FHR87_001161</name>
</gene>
<dbReference type="InterPro" id="IPR017871">
    <property type="entry name" value="ABC_transporter-like_CS"/>
</dbReference>
<evidence type="ECO:0000256" key="3">
    <source>
        <dbReference type="ARBA" id="ARBA00022741"/>
    </source>
</evidence>
<dbReference type="PANTHER" id="PTHR42788">
    <property type="entry name" value="TAURINE IMPORT ATP-BINDING PROTEIN-RELATED"/>
    <property type="match status" value="1"/>
</dbReference>
<dbReference type="EMBL" id="JACHXI010000004">
    <property type="protein sequence ID" value="MBB3102773.1"/>
    <property type="molecule type" value="Genomic_DNA"/>
</dbReference>
<keyword evidence="7" id="KW-1185">Reference proteome</keyword>
<dbReference type="GO" id="GO:0016887">
    <property type="term" value="F:ATP hydrolysis activity"/>
    <property type="evidence" value="ECO:0007669"/>
    <property type="project" value="InterPro"/>
</dbReference>
<comment type="similarity">
    <text evidence="1">Belongs to the ABC transporter superfamily.</text>
</comment>
<proteinExistence type="inferred from homology"/>
<organism evidence="6 7">
    <name type="scientific">Azomonas macrocytogenes</name>
    <name type="common">Azotobacter macrocytogenes</name>
    <dbReference type="NCBI Taxonomy" id="69962"/>
    <lineage>
        <taxon>Bacteria</taxon>
        <taxon>Pseudomonadati</taxon>
        <taxon>Pseudomonadota</taxon>
        <taxon>Gammaproteobacteria</taxon>
        <taxon>Pseudomonadales</taxon>
        <taxon>Pseudomonadaceae</taxon>
        <taxon>Azomonas</taxon>
    </lineage>
</organism>
<dbReference type="PANTHER" id="PTHR42788:SF13">
    <property type="entry name" value="ALIPHATIC SULFONATES IMPORT ATP-BINDING PROTEIN SSUB"/>
    <property type="match status" value="1"/>
</dbReference>
<dbReference type="GO" id="GO:0005524">
    <property type="term" value="F:ATP binding"/>
    <property type="evidence" value="ECO:0007669"/>
    <property type="project" value="UniProtKB-KW"/>
</dbReference>
<dbReference type="InterPro" id="IPR003593">
    <property type="entry name" value="AAA+_ATPase"/>
</dbReference>
<sequence length="274" mass="30275">MTSEREIQFRNVSVRYAGAPNDGWVVRNVSLDLGRGEFVSLIGPSGCGKTTLLKLAAGMSTPTQGSVTLGSQPITAPGPERGVVFQEYGVFPWLSVRGNIEFGLTLAANRRDAAERAVIVDKYLALMGLGDFRDALPNTLSGGMRQRVALARAYAVNPEFLLMDEPFGALDAQTRLVMHDLLLDLQRQEEKSVLLITHSVDEALYLSSKIVLVSARPARITEIIEVPFAYPRDESVRATSEFVRLHAHLRARVMAEYAQQQREDIANTLHPENR</sequence>
<comment type="caution">
    <text evidence="6">The sequence shown here is derived from an EMBL/GenBank/DDBJ whole genome shotgun (WGS) entry which is preliminary data.</text>
</comment>
<dbReference type="InterPro" id="IPR027417">
    <property type="entry name" value="P-loop_NTPase"/>
</dbReference>
<accession>A0A839T4Y9</accession>
<dbReference type="AlphaFoldDB" id="A0A839T4Y9"/>
<dbReference type="CDD" id="cd03293">
    <property type="entry name" value="ABC_NrtD_SsuB_transporters"/>
    <property type="match status" value="1"/>
</dbReference>
<dbReference type="InterPro" id="IPR050166">
    <property type="entry name" value="ABC_transporter_ATP-bind"/>
</dbReference>
<evidence type="ECO:0000313" key="7">
    <source>
        <dbReference type="Proteomes" id="UP000549250"/>
    </source>
</evidence>
<keyword evidence="2" id="KW-0813">Transport</keyword>
<dbReference type="Gene3D" id="3.40.50.300">
    <property type="entry name" value="P-loop containing nucleotide triphosphate hydrolases"/>
    <property type="match status" value="1"/>
</dbReference>
<dbReference type="Proteomes" id="UP000549250">
    <property type="component" value="Unassembled WGS sequence"/>
</dbReference>
<dbReference type="Pfam" id="PF00005">
    <property type="entry name" value="ABC_tran"/>
    <property type="match status" value="1"/>
</dbReference>
<evidence type="ECO:0000256" key="4">
    <source>
        <dbReference type="ARBA" id="ARBA00022840"/>
    </source>
</evidence>
<dbReference type="SUPFAM" id="SSF52540">
    <property type="entry name" value="P-loop containing nucleoside triphosphate hydrolases"/>
    <property type="match status" value="1"/>
</dbReference>
<feature type="domain" description="ABC transporter" evidence="5">
    <location>
        <begin position="7"/>
        <end position="240"/>
    </location>
</feature>
<keyword evidence="4 6" id="KW-0067">ATP-binding</keyword>
<dbReference type="PROSITE" id="PS00211">
    <property type="entry name" value="ABC_TRANSPORTER_1"/>
    <property type="match status" value="1"/>
</dbReference>
<name>A0A839T4Y9_AZOMA</name>
<evidence type="ECO:0000259" key="5">
    <source>
        <dbReference type="PROSITE" id="PS50893"/>
    </source>
</evidence>
<dbReference type="PROSITE" id="PS50893">
    <property type="entry name" value="ABC_TRANSPORTER_2"/>
    <property type="match status" value="1"/>
</dbReference>
<dbReference type="RefSeq" id="WP_183165752.1">
    <property type="nucleotide sequence ID" value="NZ_JACHXI010000004.1"/>
</dbReference>
<evidence type="ECO:0000256" key="1">
    <source>
        <dbReference type="ARBA" id="ARBA00005417"/>
    </source>
</evidence>
<dbReference type="SMART" id="SM00382">
    <property type="entry name" value="AAA"/>
    <property type="match status" value="1"/>
</dbReference>
<evidence type="ECO:0000313" key="6">
    <source>
        <dbReference type="EMBL" id="MBB3102773.1"/>
    </source>
</evidence>
<keyword evidence="3" id="KW-0547">Nucleotide-binding</keyword>
<dbReference type="InterPro" id="IPR003439">
    <property type="entry name" value="ABC_transporter-like_ATP-bd"/>
</dbReference>